<evidence type="ECO:0000313" key="2">
    <source>
        <dbReference type="Proteomes" id="UP000825228"/>
    </source>
</evidence>
<dbReference type="Pfam" id="PF04328">
    <property type="entry name" value="Sel_put"/>
    <property type="match status" value="1"/>
</dbReference>
<evidence type="ECO:0000313" key="1">
    <source>
        <dbReference type="EMBL" id="MBY6365597.1"/>
    </source>
</evidence>
<proteinExistence type="predicted"/>
<name>A0ABS7NZN2_9NOCA</name>
<accession>A0ABS7NZN2</accession>
<keyword evidence="2" id="KW-1185">Reference proteome</keyword>
<comment type="caution">
    <text evidence="1">The sequence shown here is derived from an EMBL/GenBank/DDBJ whole genome shotgun (WGS) entry which is preliminary data.</text>
</comment>
<dbReference type="InterPro" id="IPR007423">
    <property type="entry name" value="Sel_put"/>
</dbReference>
<gene>
    <name evidence="1" type="ORF">HQ603_02400</name>
</gene>
<protein>
    <submittedName>
        <fullName evidence="1">YbdD/YjiX family protein</fullName>
    </submittedName>
</protein>
<organism evidence="1 2">
    <name type="scientific">Rhodococcoides corynebacterioides</name>
    <dbReference type="NCBI Taxonomy" id="53972"/>
    <lineage>
        <taxon>Bacteria</taxon>
        <taxon>Bacillati</taxon>
        <taxon>Actinomycetota</taxon>
        <taxon>Actinomycetes</taxon>
        <taxon>Mycobacteriales</taxon>
        <taxon>Nocardiaceae</taxon>
        <taxon>Rhodococcoides</taxon>
    </lineage>
</organism>
<reference evidence="1 2" key="1">
    <citation type="submission" date="2020-06" db="EMBL/GenBank/DDBJ databases">
        <title>Taxonomy, biology and ecology of Rhodococcus bacteria occurring in California pistachio and other woody hosts as revealed by genome sequence analyses.</title>
        <authorList>
            <person name="Gai Y."/>
            <person name="Riely B."/>
        </authorList>
    </citation>
    <scope>NUCLEOTIDE SEQUENCE [LARGE SCALE GENOMIC DNA]</scope>
    <source>
        <strain evidence="1 2">BP-281</strain>
    </source>
</reference>
<sequence length="63" mass="7498">MDVVLRSLRGVHWWITSVMGDHDYARYVDHLQRRHPDAPVPSEREYWRRRHAEADANPGARCC</sequence>
<dbReference type="Proteomes" id="UP000825228">
    <property type="component" value="Unassembled WGS sequence"/>
</dbReference>
<dbReference type="EMBL" id="JABUBU010000001">
    <property type="protein sequence ID" value="MBY6365597.1"/>
    <property type="molecule type" value="Genomic_DNA"/>
</dbReference>
<dbReference type="RefSeq" id="WP_308126318.1">
    <property type="nucleotide sequence ID" value="NZ_JABUBT010000001.1"/>
</dbReference>